<reference evidence="1" key="1">
    <citation type="submission" date="2014-11" db="EMBL/GenBank/DDBJ databases">
        <authorList>
            <person name="Amaro Gonzalez C."/>
        </authorList>
    </citation>
    <scope>NUCLEOTIDE SEQUENCE</scope>
</reference>
<accession>A0A0E9PU03</accession>
<name>A0A0E9PU03_ANGAN</name>
<protein>
    <submittedName>
        <fullName evidence="1">Uncharacterized protein</fullName>
    </submittedName>
</protein>
<sequence length="55" mass="6106">MSSSSVGKNTLLMREVRGEWTDSFKLTVKVTDCSYSGFSCSTLCLMSLRIGLCLY</sequence>
<reference evidence="1" key="2">
    <citation type="journal article" date="2015" name="Fish Shellfish Immunol.">
        <title>Early steps in the European eel (Anguilla anguilla)-Vibrio vulnificus interaction in the gills: Role of the RtxA13 toxin.</title>
        <authorList>
            <person name="Callol A."/>
            <person name="Pajuelo D."/>
            <person name="Ebbesson L."/>
            <person name="Teles M."/>
            <person name="MacKenzie S."/>
            <person name="Amaro C."/>
        </authorList>
    </citation>
    <scope>NUCLEOTIDE SEQUENCE</scope>
</reference>
<dbReference type="AlphaFoldDB" id="A0A0E9PU03"/>
<proteinExistence type="predicted"/>
<evidence type="ECO:0000313" key="1">
    <source>
        <dbReference type="EMBL" id="JAH07575.1"/>
    </source>
</evidence>
<dbReference type="EMBL" id="GBXM01101002">
    <property type="protein sequence ID" value="JAH07575.1"/>
    <property type="molecule type" value="Transcribed_RNA"/>
</dbReference>
<organism evidence="1">
    <name type="scientific">Anguilla anguilla</name>
    <name type="common">European freshwater eel</name>
    <name type="synonym">Muraena anguilla</name>
    <dbReference type="NCBI Taxonomy" id="7936"/>
    <lineage>
        <taxon>Eukaryota</taxon>
        <taxon>Metazoa</taxon>
        <taxon>Chordata</taxon>
        <taxon>Craniata</taxon>
        <taxon>Vertebrata</taxon>
        <taxon>Euteleostomi</taxon>
        <taxon>Actinopterygii</taxon>
        <taxon>Neopterygii</taxon>
        <taxon>Teleostei</taxon>
        <taxon>Anguilliformes</taxon>
        <taxon>Anguillidae</taxon>
        <taxon>Anguilla</taxon>
    </lineage>
</organism>